<dbReference type="OMA" id="HMHENGD"/>
<dbReference type="Proteomes" id="UP000596660">
    <property type="component" value="Unplaced"/>
</dbReference>
<reference evidence="2" key="2">
    <citation type="submission" date="2021-03" db="UniProtKB">
        <authorList>
            <consortium name="EnsemblPlants"/>
        </authorList>
    </citation>
    <scope>IDENTIFICATION</scope>
</reference>
<proteinExistence type="predicted"/>
<organism evidence="2 3">
    <name type="scientific">Chenopodium quinoa</name>
    <name type="common">Quinoa</name>
    <dbReference type="NCBI Taxonomy" id="63459"/>
    <lineage>
        <taxon>Eukaryota</taxon>
        <taxon>Viridiplantae</taxon>
        <taxon>Streptophyta</taxon>
        <taxon>Embryophyta</taxon>
        <taxon>Tracheophyta</taxon>
        <taxon>Spermatophyta</taxon>
        <taxon>Magnoliopsida</taxon>
        <taxon>eudicotyledons</taxon>
        <taxon>Gunneridae</taxon>
        <taxon>Pentapetalae</taxon>
        <taxon>Caryophyllales</taxon>
        <taxon>Chenopodiaceae</taxon>
        <taxon>Chenopodioideae</taxon>
        <taxon>Atripliceae</taxon>
        <taxon>Chenopodium</taxon>
    </lineage>
</organism>
<evidence type="ECO:0000313" key="3">
    <source>
        <dbReference type="Proteomes" id="UP000596660"/>
    </source>
</evidence>
<dbReference type="AlphaFoldDB" id="A0A803KRN4"/>
<dbReference type="KEGG" id="cqi:110688309"/>
<dbReference type="RefSeq" id="XP_021720738.1">
    <property type="nucleotide sequence ID" value="XM_021865046.1"/>
</dbReference>
<dbReference type="Gramene" id="AUR62001691-RA">
    <property type="protein sequence ID" value="AUR62001691-RA:cds"/>
    <property type="gene ID" value="AUR62001691"/>
</dbReference>
<evidence type="ECO:0000313" key="2">
    <source>
        <dbReference type="EnsemblPlants" id="AUR62001691-RA:cds"/>
    </source>
</evidence>
<feature type="region of interest" description="Disordered" evidence="1">
    <location>
        <begin position="201"/>
        <end position="238"/>
    </location>
</feature>
<evidence type="ECO:0008006" key="4">
    <source>
        <dbReference type="Google" id="ProtNLM"/>
    </source>
</evidence>
<dbReference type="OrthoDB" id="1938526at2759"/>
<dbReference type="GeneID" id="110688309"/>
<dbReference type="PANTHER" id="PTHR46872:SF10">
    <property type="entry name" value="MYB-LIKE DOMAIN-CONTAINING PROTEIN"/>
    <property type="match status" value="1"/>
</dbReference>
<protein>
    <recommendedName>
        <fullName evidence="4">ELM2 domain-containing protein</fullName>
    </recommendedName>
</protein>
<dbReference type="RefSeq" id="XP_021720737.1">
    <property type="nucleotide sequence ID" value="XM_021865045.1"/>
</dbReference>
<reference evidence="2" key="1">
    <citation type="journal article" date="2017" name="Nature">
        <title>The genome of Chenopodium quinoa.</title>
        <authorList>
            <person name="Jarvis D.E."/>
            <person name="Ho Y.S."/>
            <person name="Lightfoot D.J."/>
            <person name="Schmoeckel S.M."/>
            <person name="Li B."/>
            <person name="Borm T.J.A."/>
            <person name="Ohyanagi H."/>
            <person name="Mineta K."/>
            <person name="Michell C.T."/>
            <person name="Saber N."/>
            <person name="Kharbatia N.M."/>
            <person name="Rupper R.R."/>
            <person name="Sharp A.R."/>
            <person name="Dally N."/>
            <person name="Boughton B.A."/>
            <person name="Woo Y.H."/>
            <person name="Gao G."/>
            <person name="Schijlen E.G.W.M."/>
            <person name="Guo X."/>
            <person name="Momin A.A."/>
            <person name="Negrao S."/>
            <person name="Al-Babili S."/>
            <person name="Gehring C."/>
            <person name="Roessner U."/>
            <person name="Jung C."/>
            <person name="Murphy K."/>
            <person name="Arold S.T."/>
            <person name="Gojobori T."/>
            <person name="van der Linden C.G."/>
            <person name="van Loo E.N."/>
            <person name="Jellen E.N."/>
            <person name="Maughan P.J."/>
            <person name="Tester M."/>
        </authorList>
    </citation>
    <scope>NUCLEOTIDE SEQUENCE [LARGE SCALE GENOMIC DNA]</scope>
    <source>
        <strain evidence="2">cv. PI 614886</strain>
    </source>
</reference>
<evidence type="ECO:0000256" key="1">
    <source>
        <dbReference type="SAM" id="MobiDB-lite"/>
    </source>
</evidence>
<accession>A0A803KRN4</accession>
<sequence length="238" mass="26715">MHKPKKRNLQSPQKSADWLEYINDCLPALVIPVGPRFQADVPEWTSASNHMHENGDLDTSRWLGTRIWAFQNDSTDSGGKIGKGRPDSCSCSSPGSSQCAKQHISEARARLQSDLGPAFKSWKFDEMGEDVGKSWTSKQKKKFDSLVCANPLSQGKSFLQPAESSFPSKTRKDIVSYYLNVYVPKRISMITRLGYKLLDSDDDEVEEAPNTKSSQKRPRPNSDDSTKLAKSHYLTGRR</sequence>
<dbReference type="PANTHER" id="PTHR46872">
    <property type="entry name" value="DNA BINDING PROTEIN"/>
    <property type="match status" value="1"/>
</dbReference>
<keyword evidence="3" id="KW-1185">Reference proteome</keyword>
<name>A0A803KRN4_CHEQI</name>
<dbReference type="EnsemblPlants" id="AUR62001691-RA">
    <property type="protein sequence ID" value="AUR62001691-RA:cds"/>
    <property type="gene ID" value="AUR62001691"/>
</dbReference>
<gene>
    <name evidence="2" type="primary">LOC110688309</name>
</gene>